<protein>
    <submittedName>
        <fullName evidence="5">AraC family transcriptional regulator</fullName>
    </submittedName>
</protein>
<dbReference type="EMBL" id="RAPY01000001">
    <property type="protein sequence ID" value="RKE55510.1"/>
    <property type="molecule type" value="Genomic_DNA"/>
</dbReference>
<keyword evidence="6" id="KW-1185">Reference proteome</keyword>
<dbReference type="Pfam" id="PF20240">
    <property type="entry name" value="DUF6597"/>
    <property type="match status" value="1"/>
</dbReference>
<feature type="domain" description="HTH araC/xylS-type" evidence="4">
    <location>
        <begin position="155"/>
        <end position="254"/>
    </location>
</feature>
<dbReference type="InterPro" id="IPR009057">
    <property type="entry name" value="Homeodomain-like_sf"/>
</dbReference>
<dbReference type="PROSITE" id="PS01124">
    <property type="entry name" value="HTH_ARAC_FAMILY_2"/>
    <property type="match status" value="1"/>
</dbReference>
<evidence type="ECO:0000256" key="2">
    <source>
        <dbReference type="ARBA" id="ARBA00023125"/>
    </source>
</evidence>
<dbReference type="Proteomes" id="UP000286246">
    <property type="component" value="Unassembled WGS sequence"/>
</dbReference>
<comment type="caution">
    <text evidence="5">The sequence shown here is derived from an EMBL/GenBank/DDBJ whole genome shotgun (WGS) entry which is preliminary data.</text>
</comment>
<dbReference type="SUPFAM" id="SSF46689">
    <property type="entry name" value="Homeodomain-like"/>
    <property type="match status" value="1"/>
</dbReference>
<dbReference type="InterPro" id="IPR050204">
    <property type="entry name" value="AraC_XylS_family_regulators"/>
</dbReference>
<dbReference type="GO" id="GO:0003700">
    <property type="term" value="F:DNA-binding transcription factor activity"/>
    <property type="evidence" value="ECO:0007669"/>
    <property type="project" value="InterPro"/>
</dbReference>
<keyword evidence="1" id="KW-0805">Transcription regulation</keyword>
<evidence type="ECO:0000313" key="6">
    <source>
        <dbReference type="Proteomes" id="UP000286246"/>
    </source>
</evidence>
<evidence type="ECO:0000256" key="3">
    <source>
        <dbReference type="ARBA" id="ARBA00023163"/>
    </source>
</evidence>
<dbReference type="InterPro" id="IPR046532">
    <property type="entry name" value="DUF6597"/>
</dbReference>
<dbReference type="GO" id="GO:0043565">
    <property type="term" value="F:sequence-specific DNA binding"/>
    <property type="evidence" value="ECO:0007669"/>
    <property type="project" value="InterPro"/>
</dbReference>
<evidence type="ECO:0000313" key="5">
    <source>
        <dbReference type="EMBL" id="RKE55510.1"/>
    </source>
</evidence>
<organism evidence="5 6">
    <name type="scientific">Sphingobacterium detergens</name>
    <dbReference type="NCBI Taxonomy" id="1145106"/>
    <lineage>
        <taxon>Bacteria</taxon>
        <taxon>Pseudomonadati</taxon>
        <taxon>Bacteroidota</taxon>
        <taxon>Sphingobacteriia</taxon>
        <taxon>Sphingobacteriales</taxon>
        <taxon>Sphingobacteriaceae</taxon>
        <taxon>Sphingobacterium</taxon>
    </lineage>
</organism>
<dbReference type="InterPro" id="IPR018060">
    <property type="entry name" value="HTH_AraC"/>
</dbReference>
<dbReference type="PANTHER" id="PTHR46796:SF13">
    <property type="entry name" value="HTH-TYPE TRANSCRIPTIONAL ACTIVATOR RHAS"/>
    <property type="match status" value="1"/>
</dbReference>
<evidence type="ECO:0000259" key="4">
    <source>
        <dbReference type="PROSITE" id="PS01124"/>
    </source>
</evidence>
<dbReference type="PANTHER" id="PTHR46796">
    <property type="entry name" value="HTH-TYPE TRANSCRIPTIONAL ACTIVATOR RHAS-RELATED"/>
    <property type="match status" value="1"/>
</dbReference>
<gene>
    <name evidence="5" type="ORF">DFQ12_0342</name>
</gene>
<keyword evidence="2" id="KW-0238">DNA-binding</keyword>
<proteinExistence type="predicted"/>
<name>A0A420BFM8_SPHD1</name>
<sequence>MQILPPKELLPYIKHYLFLESAADPQKTLRLFSDGNTGMVFLLNQGRLSINRNDHLPQSFLYGQISHFKDLCLIERISFIIVVFQPDGLYKLLGIPAHELKDQIIGLKDIFGQSADRLYDQLMYCKHPTAKLNALNTFFCTLAIQHKSLGQTSFSNVLKYITDHKGRLSVEELLKLSGHNERQMERIFAEQVGMSPKKFGRIVQLHCFLKLLRNKPDGTTLTTISYESGYFDQSHLIRTFKKYTGFTPSIYLNNTSRLTINFMEFQALPDRLSGLYNLS</sequence>
<dbReference type="Gene3D" id="1.10.10.60">
    <property type="entry name" value="Homeodomain-like"/>
    <property type="match status" value="1"/>
</dbReference>
<dbReference type="OrthoDB" id="511992at2"/>
<dbReference type="Pfam" id="PF12833">
    <property type="entry name" value="HTH_18"/>
    <property type="match status" value="1"/>
</dbReference>
<reference evidence="5 6" key="1">
    <citation type="submission" date="2018-09" db="EMBL/GenBank/DDBJ databases">
        <title>Genomic Encyclopedia of Type Strains, Phase III (KMG-III): the genomes of soil and plant-associated and newly described type strains.</title>
        <authorList>
            <person name="Whitman W."/>
        </authorList>
    </citation>
    <scope>NUCLEOTIDE SEQUENCE [LARGE SCALE GENOMIC DNA]</scope>
    <source>
        <strain evidence="5 6">CECT 7938</strain>
    </source>
</reference>
<accession>A0A420BFM8</accession>
<evidence type="ECO:0000256" key="1">
    <source>
        <dbReference type="ARBA" id="ARBA00023015"/>
    </source>
</evidence>
<dbReference type="SMART" id="SM00342">
    <property type="entry name" value="HTH_ARAC"/>
    <property type="match status" value="1"/>
</dbReference>
<dbReference type="AlphaFoldDB" id="A0A420BFM8"/>
<dbReference type="RefSeq" id="WP_120257288.1">
    <property type="nucleotide sequence ID" value="NZ_RAPY01000001.1"/>
</dbReference>
<keyword evidence="3" id="KW-0804">Transcription</keyword>